<name>A0A2M8QEE2_9CHLR</name>
<dbReference type="Proteomes" id="UP000230790">
    <property type="component" value="Unassembled WGS sequence"/>
</dbReference>
<evidence type="ECO:0000313" key="3">
    <source>
        <dbReference type="Proteomes" id="UP000230790"/>
    </source>
</evidence>
<dbReference type="Gene3D" id="2.60.120.430">
    <property type="entry name" value="Galactose-binding lectin"/>
    <property type="match status" value="5"/>
</dbReference>
<dbReference type="AlphaFoldDB" id="A0A2M8QEE2"/>
<protein>
    <recommendedName>
        <fullName evidence="4">CBM11 domain-containing protein</fullName>
    </recommendedName>
</protein>
<evidence type="ECO:0000256" key="1">
    <source>
        <dbReference type="SAM" id="MobiDB-lite"/>
    </source>
</evidence>
<feature type="non-terminal residue" evidence="2">
    <location>
        <position position="1"/>
    </location>
</feature>
<dbReference type="EMBL" id="PGTN01000023">
    <property type="protein sequence ID" value="PJF48122.1"/>
    <property type="molecule type" value="Genomic_DNA"/>
</dbReference>
<accession>A0A2M8QEE2</accession>
<sequence length="815" mass="88989">PPPPPPAPPAPRPSNIAGCAYVLYDDALADGWEDWSWNTNVAREHPYALSGKALAFRHREGYAGLSLRTPVALSRADYEAISFWISGGEDPGVRQLMFFVHGTDEGEESRRFHMDVPSGRWTQVVIPFRLLGYVPAIKRINFQERTGQGQPPVFLDNICFLRDTGGVDLSNMANLMPGDLLVFDESVSNLFENWSWDTTLSFANTQPALGLRSLAVQHQAGYAGLSLRFKEPLSPAQYPGLSFSIHAGDQGPRRLQLFIQQADEGEESTRLAFDVPAGGWHQVSIPFSVFGDVKAIKRINLQDRSGQPQTYYLDNIVLVGRPVELQVPAPPTDAPPAGGGPAAPPTSGQPLLANGFVYADQLAPGWENWSWESEINFDNAKPALGRRSIAVRYTQGYAGLSLRSPVTLSAQDYGTLILWVHGGEQGERPLRLFLQQEDIGGDSRAVLFEAPAGIWTPITVPLSYFGDLTTIKRINLQDASGEKQAPFYVDSVQLVREVLSTPLTAPNVGPQPDGSRVVYRDGYLDTGWENWSWESRVNFRNTQPVLFGSRSIAVRGNATGGLSLRSPVTLTAKDYGGVLLRIFATYDLPRRMQLYLQTTDIGGETPGYVFDVMPNRWQTFTVPLSLLGSPQTLKRINIQDLGELGSPAEYYIDEITLLPPSAEKPPAPPPFLALFSNRLAKGWRDASQGARVSFTEADTARAWYAIAVQLEQPNGALRLQAESPLDAGNFETLSFWVHGGPSGVKGLTVALYPSGDGAPVTAEFDAPADEWREVRVPLEGLADLKALAITAGDGAAGTTFYLDDVRLRRASAAAP</sequence>
<gene>
    <name evidence="2" type="ORF">CUN48_04985</name>
</gene>
<dbReference type="InterPro" id="IPR008979">
    <property type="entry name" value="Galactose-bd-like_sf"/>
</dbReference>
<reference evidence="2 3" key="1">
    <citation type="submission" date="2017-11" db="EMBL/GenBank/DDBJ databases">
        <title>Evolution of Phototrophy in the Chloroflexi Phylum Driven by Horizontal Gene Transfer.</title>
        <authorList>
            <person name="Ward L.M."/>
            <person name="Hemp J."/>
            <person name="Shih P.M."/>
            <person name="Mcglynn S.E."/>
            <person name="Fischer W."/>
        </authorList>
    </citation>
    <scope>NUCLEOTIDE SEQUENCE [LARGE SCALE GENOMIC DNA]</scope>
    <source>
        <strain evidence="2">JP3_7</strain>
    </source>
</reference>
<proteinExistence type="predicted"/>
<organism evidence="2 3">
    <name type="scientific">Candidatus Thermofonsia Clade 3 bacterium</name>
    <dbReference type="NCBI Taxonomy" id="2364212"/>
    <lineage>
        <taxon>Bacteria</taxon>
        <taxon>Bacillati</taxon>
        <taxon>Chloroflexota</taxon>
        <taxon>Candidatus Thermofontia</taxon>
        <taxon>Candidatus Thermofonsia Clade 3</taxon>
    </lineage>
</organism>
<dbReference type="SUPFAM" id="SSF49785">
    <property type="entry name" value="Galactose-binding domain-like"/>
    <property type="match status" value="1"/>
</dbReference>
<evidence type="ECO:0000313" key="2">
    <source>
        <dbReference type="EMBL" id="PJF48122.1"/>
    </source>
</evidence>
<comment type="caution">
    <text evidence="2">The sequence shown here is derived from an EMBL/GenBank/DDBJ whole genome shotgun (WGS) entry which is preliminary data.</text>
</comment>
<evidence type="ECO:0008006" key="4">
    <source>
        <dbReference type="Google" id="ProtNLM"/>
    </source>
</evidence>
<feature type="region of interest" description="Disordered" evidence="1">
    <location>
        <begin position="327"/>
        <end position="346"/>
    </location>
</feature>